<organism evidence="2 3">
    <name type="scientific">Mycena sanguinolenta</name>
    <dbReference type="NCBI Taxonomy" id="230812"/>
    <lineage>
        <taxon>Eukaryota</taxon>
        <taxon>Fungi</taxon>
        <taxon>Dikarya</taxon>
        <taxon>Basidiomycota</taxon>
        <taxon>Agaricomycotina</taxon>
        <taxon>Agaricomycetes</taxon>
        <taxon>Agaricomycetidae</taxon>
        <taxon>Agaricales</taxon>
        <taxon>Marasmiineae</taxon>
        <taxon>Mycenaceae</taxon>
        <taxon>Mycena</taxon>
    </lineage>
</organism>
<keyword evidence="3" id="KW-1185">Reference proteome</keyword>
<dbReference type="AlphaFoldDB" id="A0A8H7CFC1"/>
<proteinExistence type="predicted"/>
<dbReference type="Proteomes" id="UP000623467">
    <property type="component" value="Unassembled WGS sequence"/>
</dbReference>
<evidence type="ECO:0000256" key="1">
    <source>
        <dbReference type="SAM" id="MobiDB-lite"/>
    </source>
</evidence>
<evidence type="ECO:0000313" key="2">
    <source>
        <dbReference type="EMBL" id="KAF7334346.1"/>
    </source>
</evidence>
<comment type="caution">
    <text evidence="2">The sequence shown here is derived from an EMBL/GenBank/DDBJ whole genome shotgun (WGS) entry which is preliminary data.</text>
</comment>
<name>A0A8H7CFC1_9AGAR</name>
<protein>
    <submittedName>
        <fullName evidence="2">Uncharacterized protein</fullName>
    </submittedName>
</protein>
<dbReference type="OrthoDB" id="3051716at2759"/>
<dbReference type="EMBL" id="JACAZH010000048">
    <property type="protein sequence ID" value="KAF7334346.1"/>
    <property type="molecule type" value="Genomic_DNA"/>
</dbReference>
<accession>A0A8H7CFC1</accession>
<gene>
    <name evidence="2" type="ORF">MSAN_02379500</name>
</gene>
<reference evidence="2" key="1">
    <citation type="submission" date="2020-05" db="EMBL/GenBank/DDBJ databases">
        <title>Mycena genomes resolve the evolution of fungal bioluminescence.</title>
        <authorList>
            <person name="Tsai I.J."/>
        </authorList>
    </citation>
    <scope>NUCLEOTIDE SEQUENCE</scope>
    <source>
        <strain evidence="2">160909Yilan</strain>
    </source>
</reference>
<sequence>MDPQADSNEEFIVLSTSDCTESASYAGAVLPQISGLTNNAKLFVKSIGLLPSLLGARVTESQASGTARTHIRKYSETMGRQIVDQRSVTNYYINGGTGGSGGEGGDKGGDGGTGQGPTVYFGQPQAQELSDFQTIQLGDLKLVKELRLPLSETINAWLAQANHIFAELQEQEHVENYVCIWDVLFQLRIAVECHISEGYLFVCPPQHFHTGTEAHANLYQWPACPAYWSLEPSGADRLSTEDAKNLGFPTIHIETTMYGHSWDRSIYTGLQQFHEGKGFDPESREVARHLGYPLYEVSSDRAPFPAHEVTGHGQGTVSGMIPHFVDH</sequence>
<evidence type="ECO:0000313" key="3">
    <source>
        <dbReference type="Proteomes" id="UP000623467"/>
    </source>
</evidence>
<feature type="region of interest" description="Disordered" evidence="1">
    <location>
        <begin position="94"/>
        <end position="119"/>
    </location>
</feature>